<reference evidence="1" key="1">
    <citation type="journal article" date="2023" name="G3 (Bethesda)">
        <title>A reference genome for the long-term kleptoplast-retaining sea slug Elysia crispata morphotype clarki.</title>
        <authorList>
            <person name="Eastman K.E."/>
            <person name="Pendleton A.L."/>
            <person name="Shaikh M.A."/>
            <person name="Suttiyut T."/>
            <person name="Ogas R."/>
            <person name="Tomko P."/>
            <person name="Gavelis G."/>
            <person name="Widhalm J.R."/>
            <person name="Wisecaver J.H."/>
        </authorList>
    </citation>
    <scope>NUCLEOTIDE SEQUENCE</scope>
    <source>
        <strain evidence="1">ECLA1</strain>
    </source>
</reference>
<dbReference type="AlphaFoldDB" id="A0AAE0ZWZ9"/>
<organism evidence="1 2">
    <name type="scientific">Elysia crispata</name>
    <name type="common">lettuce slug</name>
    <dbReference type="NCBI Taxonomy" id="231223"/>
    <lineage>
        <taxon>Eukaryota</taxon>
        <taxon>Metazoa</taxon>
        <taxon>Spiralia</taxon>
        <taxon>Lophotrochozoa</taxon>
        <taxon>Mollusca</taxon>
        <taxon>Gastropoda</taxon>
        <taxon>Heterobranchia</taxon>
        <taxon>Euthyneura</taxon>
        <taxon>Panpulmonata</taxon>
        <taxon>Sacoglossa</taxon>
        <taxon>Placobranchoidea</taxon>
        <taxon>Plakobranchidae</taxon>
        <taxon>Elysia</taxon>
    </lineage>
</organism>
<evidence type="ECO:0000313" key="2">
    <source>
        <dbReference type="Proteomes" id="UP001283361"/>
    </source>
</evidence>
<proteinExistence type="predicted"/>
<gene>
    <name evidence="1" type="ORF">RRG08_060241</name>
</gene>
<protein>
    <submittedName>
        <fullName evidence="1">Uncharacterized protein</fullName>
    </submittedName>
</protein>
<keyword evidence="2" id="KW-1185">Reference proteome</keyword>
<name>A0AAE0ZWZ9_9GAST</name>
<comment type="caution">
    <text evidence="1">The sequence shown here is derived from an EMBL/GenBank/DDBJ whole genome shotgun (WGS) entry which is preliminary data.</text>
</comment>
<dbReference type="EMBL" id="JAWDGP010003204">
    <property type="protein sequence ID" value="KAK3776526.1"/>
    <property type="molecule type" value="Genomic_DNA"/>
</dbReference>
<dbReference type="Proteomes" id="UP001283361">
    <property type="component" value="Unassembled WGS sequence"/>
</dbReference>
<sequence>MAGSSRQTTWRTPTSISRNISANRSVRGALLDLNDEGEFEFGQEAETPVGDLPFHPTNSNASLTEAGVGLGLCHEDAVGRTVTRCSSFLEHSACTRRGNRRERLEDR</sequence>
<accession>A0AAE0ZWZ9</accession>
<evidence type="ECO:0000313" key="1">
    <source>
        <dbReference type="EMBL" id="KAK3776526.1"/>
    </source>
</evidence>